<dbReference type="PANTHER" id="PTHR47835">
    <property type="entry name" value="HFM1, ATP DEPENDENT DNA HELICASE HOMOLOG"/>
    <property type="match status" value="1"/>
</dbReference>
<dbReference type="SUPFAM" id="SSF52540">
    <property type="entry name" value="P-loop containing nucleoside triphosphate hydrolases"/>
    <property type="match status" value="2"/>
</dbReference>
<sequence>MGSRSASGSLGGISMKHISLVTLTFQNSALILIMHYSRVMPVVGGQRYHTSTSVFLNEVIKLAISLTMVCLPSTGLLHDECADGYMHALYDLSKSLPSNTTVATLFHALTTAMFTNESWKLAIPALLYTLQNTLQYIAVSNLDAASFQVTYQLKILTTAMFSVLMLGRSLSSRKWLSLLVLVIGVSIVQLPGYTAEPATMESLRDPDSKTWPRSLEELRDLGSHAVVRLTTRSGSYEGIKEDRGMVSPEMNSSVGLAAVLVACALSGLAGVSFEKTLKESSTKNTSLWVRNCQLSFWSLFPALFLGVLWKDGEIIAKTGFFAGYNWVVWAAIIFQAMGGVIVALVINYADNIAKNFATSISIIISCVVSVALFDFRVTRSFFIGTLVVLFATYLYTKPERSPRQGPVKIASFEKTTVDHRPSSFGNEHADTRPQFVQTPRPVVPRQRYRTIQHDHPMYDVVEDDDYGYDSFDERTLQQPYDDRQRQAIQGRARLSLAPTSSRLFGNGIMETERSQPQIQQTYQEIYDDRNEQVYPKNAVRESFNRFEYNPNQPLEPSSDIPCGASSSPALNASKRRTGQHEFNTSQQASQHRRFEATPPQSMVNLREDARSPFEDGGFCSGPPRQDIGRPFQQVTNTRSKPTSVNITHSPPIVQDIPLVPISDLPDRLRTVFPFPTFNAIQSKCFDRVFKSNDNFVLASPTGSGKTAILELAVCRAVATNTTGQYKVVYQAPTKALCSERQRDWDQKFTQIGLKCAGLTGDSDASDLRNVQSANIIITTPEKWDSMTRKWKDHEKLMKLIKLFLIDEVHILKEDRGAVLEVVVSRMKSIGTDVRFVALSATIPNFHDVASWLGKNSAEPHIPAPKEKFGEEFRPVKLTRYVCGYVCHNNNDFAFEKQLDTRLPEIITKYSERKPMMVFCATRNSTVNTAKLIANWWASRSGYDRLWNPPAQAPRLHNKDLRELVASGVAFHHAGLDPDDRTEVEKGFLQGDINVICYGMQEYSDLEMMQMLGRAGRPQFDDSAIAVIMTRQTKVRRYETLVTGEEVLESKLHLNLIDHMNAEIVLGTIRDLNSARKWLMGTFLYVRLQQNPTYYKLEGSRSGQGIQEQVDDICFRDIALLREYNLAIGEQHFRCTEYGRAMARYYVHFETMKLFVDLQPKSTLSEILSVIAQASEFSKVRFRQGEKSLYKGLNKSPSVRFPIPVNLDSPAQKVSLIIQSVLGSAEMSWDGEVGKHRQQYLQEVAMVFKSTSSLIRCIIDCQICSGDSVGIHSALMLERSLGSRAWDDSPLQMIQVPTIGPVSVRKLVNAGIRGIEDLEATDARRIETIVGRNPPFGLTVLNALKSFPKLRVSLHIQPSSVTKAPEGVNIQVKADIGFINEKPPDKFANKLIYVCLLAETSDGRKIHFARINGPKLGLGQSLVFPAFLTSPDQKINCYLMCEGIAGSMRGATVTPKIASSMLPSKVTKAVEPAATHQPNMSRRRIENTPMQRKKSIASDDFGDTDIDDETLAQVMCGDLDFEHIDNFANTTNAITRENTTKNKPVKEQGRAKHPLITTEDNDSAAPVQLSNGRWVCSHKCKDRAACKHYCCKHGMDKPPKKAAPKRVLIDVSQDLQPFKGSVQPTKTQSKLQLQASKRKTSTAIEELDLTQQEKKQKIEYAINGPRDYRGLDNLHKSILKKDVPSSLHSVMHKKPTYCYGEGGEHLLSFLSQPTTYPMTSSEYGGLELEELAPEVPTQPSHSKEPTSLYFSDQVPVTSRGSDTFGDDDSMFGEAIVGLADSQDLQGAYATNMTNEEVYGTLAAVDTAEEAADVEFPTDIDLTALEVVSADLPKPKTTSAAPETRATVSKIKTPVFNSTSSLTEHAEEAKSNLLDRQLRDMRQEKVLTQLADASAKGELVDDDIIDDLFNLLDNPPAGEAENPSHPKQTLAEDQIPARSVQVEEQEQTEQVPEAFQGLQPWLFQQFGDIVELVDE</sequence>
<keyword evidence="6" id="KW-0067">ATP-binding</keyword>
<dbReference type="EMBL" id="JYNV01000015">
    <property type="protein sequence ID" value="KZM28484.1"/>
    <property type="molecule type" value="Genomic_DNA"/>
</dbReference>
<dbReference type="InterPro" id="IPR036388">
    <property type="entry name" value="WH-like_DNA-bd_sf"/>
</dbReference>
<dbReference type="Gene3D" id="1.10.3380.10">
    <property type="entry name" value="Sec63 N-terminal domain-like domain"/>
    <property type="match status" value="1"/>
</dbReference>
<evidence type="ECO:0000256" key="2">
    <source>
        <dbReference type="ARBA" id="ARBA00022692"/>
    </source>
</evidence>
<dbReference type="PROSITE" id="PS51192">
    <property type="entry name" value="HELICASE_ATP_BIND_1"/>
    <property type="match status" value="1"/>
</dbReference>
<feature type="domain" description="Helicase ATP-binding" evidence="16">
    <location>
        <begin position="686"/>
        <end position="860"/>
    </location>
</feature>
<comment type="catalytic activity">
    <reaction evidence="11">
        <text>Couples ATP hydrolysis with the unwinding of duplex DNA by translocating in the 3'-5' direction.</text>
        <dbReference type="EC" id="5.6.2.4"/>
    </reaction>
</comment>
<dbReference type="InterPro" id="IPR027417">
    <property type="entry name" value="P-loop_NTPase"/>
</dbReference>
<organism evidence="17 18">
    <name type="scientific">Didymella rabiei</name>
    <name type="common">Chickpea ascochyta blight fungus</name>
    <name type="synonym">Mycosphaerella rabiei</name>
    <dbReference type="NCBI Taxonomy" id="5454"/>
    <lineage>
        <taxon>Eukaryota</taxon>
        <taxon>Fungi</taxon>
        <taxon>Dikarya</taxon>
        <taxon>Ascomycota</taxon>
        <taxon>Pezizomycotina</taxon>
        <taxon>Dothideomycetes</taxon>
        <taxon>Pleosporomycetidae</taxon>
        <taxon>Pleosporales</taxon>
        <taxon>Pleosporineae</taxon>
        <taxon>Didymellaceae</taxon>
        <taxon>Ascochyta</taxon>
    </lineage>
</organism>
<dbReference type="GO" id="GO:0000139">
    <property type="term" value="C:Golgi membrane"/>
    <property type="evidence" value="ECO:0007669"/>
    <property type="project" value="InterPro"/>
</dbReference>
<evidence type="ECO:0000256" key="10">
    <source>
        <dbReference type="ARBA" id="ARBA00023254"/>
    </source>
</evidence>
<dbReference type="SMART" id="SM00973">
    <property type="entry name" value="Sec63"/>
    <property type="match status" value="1"/>
</dbReference>
<dbReference type="GO" id="GO:0016787">
    <property type="term" value="F:hydrolase activity"/>
    <property type="evidence" value="ECO:0007669"/>
    <property type="project" value="UniProtKB-KW"/>
</dbReference>
<keyword evidence="5" id="KW-0347">Helicase</keyword>
<dbReference type="SMART" id="SM00487">
    <property type="entry name" value="DEXDc"/>
    <property type="match status" value="1"/>
</dbReference>
<feature type="transmembrane region" description="Helical" evidence="15">
    <location>
        <begin position="175"/>
        <end position="194"/>
    </location>
</feature>
<evidence type="ECO:0000256" key="7">
    <source>
        <dbReference type="ARBA" id="ARBA00022989"/>
    </source>
</evidence>
<dbReference type="InterPro" id="IPR007271">
    <property type="entry name" value="Nuc_sug_transpt"/>
</dbReference>
<feature type="transmembrane region" description="Helical" evidence="15">
    <location>
        <begin position="356"/>
        <end position="373"/>
    </location>
</feature>
<keyword evidence="3" id="KW-0547">Nucleotide-binding</keyword>
<dbReference type="FunFam" id="1.10.3380.10:FF:000012">
    <property type="entry name" value="DEAD/DEAH box DNA helicase"/>
    <property type="match status" value="1"/>
</dbReference>
<evidence type="ECO:0000256" key="14">
    <source>
        <dbReference type="SAM" id="MobiDB-lite"/>
    </source>
</evidence>
<dbReference type="InterPro" id="IPR052247">
    <property type="entry name" value="Meiotic_Crossover_Helicase"/>
</dbReference>
<dbReference type="EC" id="5.6.2.4" evidence="12"/>
<dbReference type="Pfam" id="PF00270">
    <property type="entry name" value="DEAD"/>
    <property type="match status" value="1"/>
</dbReference>
<evidence type="ECO:0000256" key="9">
    <source>
        <dbReference type="ARBA" id="ARBA00023235"/>
    </source>
</evidence>
<dbReference type="Gene3D" id="3.40.50.300">
    <property type="entry name" value="P-loop containing nucleotide triphosphate hydrolases"/>
    <property type="match status" value="3"/>
</dbReference>
<feature type="region of interest" description="Disordered" evidence="14">
    <location>
        <begin position="1911"/>
        <end position="1951"/>
    </location>
</feature>
<dbReference type="SUPFAM" id="SSF158702">
    <property type="entry name" value="Sec63 N-terminal domain-like"/>
    <property type="match status" value="1"/>
</dbReference>
<protein>
    <recommendedName>
        <fullName evidence="12">DNA 3'-5' helicase</fullName>
        <ecNumber evidence="12">5.6.2.4</ecNumber>
    </recommendedName>
</protein>
<evidence type="ECO:0000256" key="8">
    <source>
        <dbReference type="ARBA" id="ARBA00023136"/>
    </source>
</evidence>
<comment type="catalytic activity">
    <reaction evidence="13">
        <text>ATP + H2O = ADP + phosphate + H(+)</text>
        <dbReference type="Rhea" id="RHEA:13065"/>
        <dbReference type="ChEBI" id="CHEBI:15377"/>
        <dbReference type="ChEBI" id="CHEBI:15378"/>
        <dbReference type="ChEBI" id="CHEBI:30616"/>
        <dbReference type="ChEBI" id="CHEBI:43474"/>
        <dbReference type="ChEBI" id="CHEBI:456216"/>
        <dbReference type="EC" id="5.6.2.4"/>
    </reaction>
</comment>
<evidence type="ECO:0000313" key="17">
    <source>
        <dbReference type="EMBL" id="KZM28484.1"/>
    </source>
</evidence>
<reference evidence="17 18" key="1">
    <citation type="journal article" date="2016" name="Sci. Rep.">
        <title>Draft genome sequencing and secretome analysis of fungal phytopathogen Ascochyta rabiei provides insight into the necrotrophic effector repertoire.</title>
        <authorList>
            <person name="Verma S."/>
            <person name="Gazara R.K."/>
            <person name="Nizam S."/>
            <person name="Parween S."/>
            <person name="Chattopadhyay D."/>
            <person name="Verma P.K."/>
        </authorList>
    </citation>
    <scope>NUCLEOTIDE SEQUENCE [LARGE SCALE GENOMIC DNA]</scope>
    <source>
        <strain evidence="17 18">ArDII</strain>
    </source>
</reference>
<dbReference type="GO" id="GO:0043138">
    <property type="term" value="F:3'-5' DNA helicase activity"/>
    <property type="evidence" value="ECO:0007669"/>
    <property type="project" value="UniProtKB-EC"/>
</dbReference>
<evidence type="ECO:0000256" key="15">
    <source>
        <dbReference type="SAM" id="Phobius"/>
    </source>
</evidence>
<dbReference type="GO" id="GO:0051321">
    <property type="term" value="P:meiotic cell cycle"/>
    <property type="evidence" value="ECO:0007669"/>
    <property type="project" value="UniProtKB-KW"/>
</dbReference>
<evidence type="ECO:0000256" key="6">
    <source>
        <dbReference type="ARBA" id="ARBA00022840"/>
    </source>
</evidence>
<dbReference type="Proteomes" id="UP000076837">
    <property type="component" value="Unassembled WGS sequence"/>
</dbReference>
<comment type="caution">
    <text evidence="17">The sequence shown here is derived from an EMBL/GenBank/DDBJ whole genome shotgun (WGS) entry which is preliminary data.</text>
</comment>
<dbReference type="SUPFAM" id="SSF103481">
    <property type="entry name" value="Multidrug resistance efflux transporter EmrE"/>
    <property type="match status" value="1"/>
</dbReference>
<keyword evidence="8 15" id="KW-0472">Membrane</keyword>
<dbReference type="InterPro" id="IPR014001">
    <property type="entry name" value="Helicase_ATP-bd"/>
</dbReference>
<dbReference type="NCBIfam" id="TIGR00803">
    <property type="entry name" value="nst"/>
    <property type="match status" value="2"/>
</dbReference>
<evidence type="ECO:0000313" key="18">
    <source>
        <dbReference type="Proteomes" id="UP000076837"/>
    </source>
</evidence>
<dbReference type="InterPro" id="IPR004179">
    <property type="entry name" value="Sec63-dom"/>
</dbReference>
<dbReference type="InterPro" id="IPR037185">
    <property type="entry name" value="EmrE-like"/>
</dbReference>
<feature type="compositionally biased region" description="Polar residues" evidence="14">
    <location>
        <begin position="580"/>
        <end position="589"/>
    </location>
</feature>
<evidence type="ECO:0000256" key="4">
    <source>
        <dbReference type="ARBA" id="ARBA00022801"/>
    </source>
</evidence>
<keyword evidence="9" id="KW-0413">Isomerase</keyword>
<dbReference type="Pfam" id="PF23445">
    <property type="entry name" value="WHD_SNRNP200"/>
    <property type="match status" value="1"/>
</dbReference>
<feature type="transmembrane region" description="Helical" evidence="15">
    <location>
        <begin position="254"/>
        <end position="273"/>
    </location>
</feature>
<evidence type="ECO:0000256" key="1">
    <source>
        <dbReference type="ARBA" id="ARBA00004141"/>
    </source>
</evidence>
<evidence type="ECO:0000256" key="3">
    <source>
        <dbReference type="ARBA" id="ARBA00022741"/>
    </source>
</evidence>
<feature type="region of interest" description="Disordered" evidence="14">
    <location>
        <begin position="550"/>
        <end position="630"/>
    </location>
</feature>
<dbReference type="STRING" id="5454.A0A163M893"/>
<dbReference type="GO" id="GO:0005524">
    <property type="term" value="F:ATP binding"/>
    <property type="evidence" value="ECO:0007669"/>
    <property type="project" value="UniProtKB-KW"/>
</dbReference>
<feature type="transmembrane region" description="Helical" evidence="15">
    <location>
        <begin position="326"/>
        <end position="349"/>
    </location>
</feature>
<keyword evidence="2 15" id="KW-0812">Transmembrane</keyword>
<evidence type="ECO:0000256" key="5">
    <source>
        <dbReference type="ARBA" id="ARBA00022806"/>
    </source>
</evidence>
<gene>
    <name evidence="17" type="ORF">ST47_g327</name>
</gene>
<keyword evidence="18" id="KW-1185">Reference proteome</keyword>
<evidence type="ECO:0000256" key="11">
    <source>
        <dbReference type="ARBA" id="ARBA00034617"/>
    </source>
</evidence>
<evidence type="ECO:0000256" key="12">
    <source>
        <dbReference type="ARBA" id="ARBA00034808"/>
    </source>
</evidence>
<dbReference type="PANTHER" id="PTHR47835:SF3">
    <property type="entry name" value="HELICASE FOR MEIOSIS 1"/>
    <property type="match status" value="1"/>
</dbReference>
<keyword evidence="7 15" id="KW-1133">Transmembrane helix</keyword>
<keyword evidence="4" id="KW-0378">Hydrolase</keyword>
<dbReference type="GO" id="GO:0015165">
    <property type="term" value="F:pyrimidine nucleotide-sugar transmembrane transporter activity"/>
    <property type="evidence" value="ECO:0007669"/>
    <property type="project" value="InterPro"/>
</dbReference>
<accession>A0A163M893</accession>
<dbReference type="InterPro" id="IPR011545">
    <property type="entry name" value="DEAD/DEAH_box_helicase_dom"/>
</dbReference>
<evidence type="ECO:0000256" key="13">
    <source>
        <dbReference type="ARBA" id="ARBA00048988"/>
    </source>
</evidence>
<dbReference type="Gene3D" id="1.10.10.10">
    <property type="entry name" value="Winged helix-like DNA-binding domain superfamily/Winged helix DNA-binding domain"/>
    <property type="match status" value="1"/>
</dbReference>
<dbReference type="FunFam" id="1.10.10.10:FF:000012">
    <property type="entry name" value="U5 small nuclear ribonucleoprotein helicase"/>
    <property type="match status" value="1"/>
</dbReference>
<dbReference type="Pfam" id="PF04142">
    <property type="entry name" value="Nuc_sug_transp"/>
    <property type="match status" value="1"/>
</dbReference>
<proteinExistence type="predicted"/>
<keyword evidence="10" id="KW-0469">Meiosis</keyword>
<dbReference type="Pfam" id="PF02889">
    <property type="entry name" value="Sec63"/>
    <property type="match status" value="1"/>
</dbReference>
<name>A0A163M893_DIDRA</name>
<dbReference type="InterPro" id="IPR057842">
    <property type="entry name" value="WH_MER3"/>
</dbReference>
<comment type="subcellular location">
    <subcellularLocation>
        <location evidence="1">Membrane</location>
        <topology evidence="1">Multi-pass membrane protein</topology>
    </subcellularLocation>
</comment>
<feature type="transmembrane region" description="Helical" evidence="15">
    <location>
        <begin position="294"/>
        <end position="310"/>
    </location>
</feature>
<dbReference type="GO" id="GO:0003676">
    <property type="term" value="F:nucleic acid binding"/>
    <property type="evidence" value="ECO:0007669"/>
    <property type="project" value="InterPro"/>
</dbReference>
<evidence type="ECO:0000259" key="16">
    <source>
        <dbReference type="PROSITE" id="PS51192"/>
    </source>
</evidence>